<feature type="domain" description="Cation efflux protein transmembrane" evidence="7">
    <location>
        <begin position="11"/>
        <end position="218"/>
    </location>
</feature>
<feature type="transmembrane region" description="Helical" evidence="6">
    <location>
        <begin position="192"/>
        <end position="211"/>
    </location>
</feature>
<evidence type="ECO:0000256" key="3">
    <source>
        <dbReference type="ARBA" id="ARBA00022692"/>
    </source>
</evidence>
<evidence type="ECO:0000313" key="8">
    <source>
        <dbReference type="EMBL" id="SHH49011.1"/>
    </source>
</evidence>
<dbReference type="STRING" id="1206085.SAMN05443575_3986"/>
<keyword evidence="2" id="KW-0813">Transport</keyword>
<dbReference type="Proteomes" id="UP000186132">
    <property type="component" value="Unassembled WGS sequence"/>
</dbReference>
<dbReference type="NCBIfam" id="TIGR01297">
    <property type="entry name" value="CDF"/>
    <property type="match status" value="1"/>
</dbReference>
<dbReference type="OrthoDB" id="9806522at2"/>
<dbReference type="EMBL" id="FQVU01000006">
    <property type="protein sequence ID" value="SHH49011.1"/>
    <property type="molecule type" value="Genomic_DNA"/>
</dbReference>
<dbReference type="InterPro" id="IPR058533">
    <property type="entry name" value="Cation_efflux_TM"/>
</dbReference>
<dbReference type="GO" id="GO:0016020">
    <property type="term" value="C:membrane"/>
    <property type="evidence" value="ECO:0007669"/>
    <property type="project" value="UniProtKB-SubCell"/>
</dbReference>
<dbReference type="InterPro" id="IPR036837">
    <property type="entry name" value="Cation_efflux_CTD_sf"/>
</dbReference>
<dbReference type="Gene3D" id="1.20.1510.10">
    <property type="entry name" value="Cation efflux protein transmembrane domain"/>
    <property type="match status" value="1"/>
</dbReference>
<dbReference type="AlphaFoldDB" id="A0A1M5TEA1"/>
<organism evidence="8 9">
    <name type="scientific">Jatrophihabitans endophyticus</name>
    <dbReference type="NCBI Taxonomy" id="1206085"/>
    <lineage>
        <taxon>Bacteria</taxon>
        <taxon>Bacillati</taxon>
        <taxon>Actinomycetota</taxon>
        <taxon>Actinomycetes</taxon>
        <taxon>Jatrophihabitantales</taxon>
        <taxon>Jatrophihabitantaceae</taxon>
        <taxon>Jatrophihabitans</taxon>
    </lineage>
</organism>
<evidence type="ECO:0000259" key="7">
    <source>
        <dbReference type="Pfam" id="PF01545"/>
    </source>
</evidence>
<dbReference type="SUPFAM" id="SSF161111">
    <property type="entry name" value="Cation efflux protein transmembrane domain-like"/>
    <property type="match status" value="1"/>
</dbReference>
<evidence type="ECO:0000256" key="6">
    <source>
        <dbReference type="SAM" id="Phobius"/>
    </source>
</evidence>
<evidence type="ECO:0000256" key="2">
    <source>
        <dbReference type="ARBA" id="ARBA00022448"/>
    </source>
</evidence>
<feature type="transmembrane region" description="Helical" evidence="6">
    <location>
        <begin position="9"/>
        <end position="30"/>
    </location>
</feature>
<evidence type="ECO:0000256" key="5">
    <source>
        <dbReference type="ARBA" id="ARBA00023136"/>
    </source>
</evidence>
<dbReference type="InterPro" id="IPR002524">
    <property type="entry name" value="Cation_efflux"/>
</dbReference>
<name>A0A1M5TEA1_9ACTN</name>
<keyword evidence="5 6" id="KW-0472">Membrane</keyword>
<dbReference type="RefSeq" id="WP_073392171.1">
    <property type="nucleotide sequence ID" value="NZ_FQVU01000006.1"/>
</dbReference>
<evidence type="ECO:0000313" key="9">
    <source>
        <dbReference type="Proteomes" id="UP000186132"/>
    </source>
</evidence>
<proteinExistence type="predicted"/>
<dbReference type="GO" id="GO:0008324">
    <property type="term" value="F:monoatomic cation transmembrane transporter activity"/>
    <property type="evidence" value="ECO:0007669"/>
    <property type="project" value="InterPro"/>
</dbReference>
<keyword evidence="4 6" id="KW-1133">Transmembrane helix</keyword>
<dbReference type="Pfam" id="PF01545">
    <property type="entry name" value="Cation_efflux"/>
    <property type="match status" value="1"/>
</dbReference>
<protein>
    <submittedName>
        <fullName evidence="8">Cation diffusion facilitator family transporter</fullName>
    </submittedName>
</protein>
<accession>A0A1M5TEA1</accession>
<feature type="transmembrane region" description="Helical" evidence="6">
    <location>
        <begin position="166"/>
        <end position="185"/>
    </location>
</feature>
<keyword evidence="3 6" id="KW-0812">Transmembrane</keyword>
<dbReference type="GO" id="GO:0006829">
    <property type="term" value="P:zinc ion transport"/>
    <property type="evidence" value="ECO:0007669"/>
    <property type="project" value="InterPro"/>
</dbReference>
<dbReference type="PANTHER" id="PTHR13414:SF9">
    <property type="entry name" value="PROTON-COUPLED ZINC ANTIPORTER SLC30A9, MITOCHONDRIAL"/>
    <property type="match status" value="1"/>
</dbReference>
<feature type="transmembrane region" description="Helical" evidence="6">
    <location>
        <begin position="77"/>
        <end position="97"/>
    </location>
</feature>
<reference evidence="8 9" key="1">
    <citation type="submission" date="2016-11" db="EMBL/GenBank/DDBJ databases">
        <authorList>
            <person name="Jaros S."/>
            <person name="Januszkiewicz K."/>
            <person name="Wedrychowicz H."/>
        </authorList>
    </citation>
    <scope>NUCLEOTIDE SEQUENCE [LARGE SCALE GENOMIC DNA]</scope>
    <source>
        <strain evidence="8 9">DSM 45627</strain>
    </source>
</reference>
<evidence type="ECO:0000256" key="1">
    <source>
        <dbReference type="ARBA" id="ARBA00004141"/>
    </source>
</evidence>
<comment type="subcellular location">
    <subcellularLocation>
        <location evidence="1">Membrane</location>
        <topology evidence="1">Multi-pass membrane protein</topology>
    </subcellularLocation>
</comment>
<keyword evidence="9" id="KW-1185">Reference proteome</keyword>
<feature type="transmembrane region" description="Helical" evidence="6">
    <location>
        <begin position="109"/>
        <end position="130"/>
    </location>
</feature>
<dbReference type="InterPro" id="IPR027469">
    <property type="entry name" value="Cation_efflux_TMD_sf"/>
</dbReference>
<gene>
    <name evidence="8" type="ORF">SAMN05443575_3986</name>
</gene>
<dbReference type="InterPro" id="IPR040177">
    <property type="entry name" value="SLC30A9"/>
</dbReference>
<evidence type="ECO:0000256" key="4">
    <source>
        <dbReference type="ARBA" id="ARBA00022989"/>
    </source>
</evidence>
<dbReference type="SUPFAM" id="SSF160240">
    <property type="entry name" value="Cation efflux protein cytoplasmic domain-like"/>
    <property type="match status" value="1"/>
</dbReference>
<sequence length="309" mass="32183">MSASGGSKAIVAALGANLGIAVIKFVAFAITGSSSMLAEGVHSVVDSGNQGLLLRGKQQARRRADAEHPFGYGRDRYVYGFLVALMLFSAGGLFAIYEGVEKIRHPHELESPLVAVIVLLAAIALESFSLRTAIKESTHLKGDDSWFGFIRHAKNPELPVVLLEDVAALTGLVLALLGVGIATAADEPVWDGIGTCAIGVLLVTVAVILVIETKSLLLGESAAPVQVRAIEQSLVGDPGSGVERVIHLRTMHLGPDELLVGAKLAMPAGAGLPDVAAAIDAAEERVRAAVPSARVIYLEPDLDRSAVAP</sequence>
<dbReference type="PANTHER" id="PTHR13414">
    <property type="entry name" value="HUEL-CATION TRANSPORTER"/>
    <property type="match status" value="1"/>
</dbReference>